<dbReference type="AlphaFoldDB" id="A0A1A8X0U4"/>
<dbReference type="Proteomes" id="UP000078597">
    <property type="component" value="Unassembled WGS sequence"/>
</dbReference>
<accession>A0A1A8X0U4</accession>
<proteinExistence type="predicted"/>
<feature type="non-terminal residue" evidence="1">
    <location>
        <position position="1"/>
    </location>
</feature>
<reference evidence="2" key="1">
    <citation type="submission" date="2016-05" db="EMBL/GenBank/DDBJ databases">
        <authorList>
            <person name="Naeem Raeece"/>
        </authorList>
    </citation>
    <scope>NUCLEOTIDE SEQUENCE [LARGE SCALE GENOMIC DNA]</scope>
</reference>
<dbReference type="VEuPathDB" id="PlasmoDB:PmUG01_03018700"/>
<sequence>MKSCSLNMSKENDKSYMYLVCLDGTIWSGINTLTLVAKDDFHSAVNKSKKFNDGHLDLECPSEGKILTGFYGESHTSSPYVSAPFGKCSKSLKSCSVHGSGQGIGFQNYRTLREISLRNGDFHFSVFSSNYSRKKDKKKKKRLMNE</sequence>
<evidence type="ECO:0000313" key="1">
    <source>
        <dbReference type="EMBL" id="SBS98850.1"/>
    </source>
</evidence>
<organism evidence="1 2">
    <name type="scientific">Plasmodium malariae</name>
    <dbReference type="NCBI Taxonomy" id="5858"/>
    <lineage>
        <taxon>Eukaryota</taxon>
        <taxon>Sar</taxon>
        <taxon>Alveolata</taxon>
        <taxon>Apicomplexa</taxon>
        <taxon>Aconoidasida</taxon>
        <taxon>Haemosporida</taxon>
        <taxon>Plasmodiidae</taxon>
        <taxon>Plasmodium</taxon>
        <taxon>Plasmodium (Plasmodium)</taxon>
    </lineage>
</organism>
<protein>
    <submittedName>
        <fullName evidence="1">Perforin-like protein 1 (PLP1)</fullName>
    </submittedName>
</protein>
<evidence type="ECO:0000313" key="2">
    <source>
        <dbReference type="Proteomes" id="UP000078597"/>
    </source>
</evidence>
<dbReference type="EMBL" id="FLQW01005317">
    <property type="protein sequence ID" value="SBS98850.1"/>
    <property type="molecule type" value="Genomic_DNA"/>
</dbReference>
<gene>
    <name evidence="1" type="ORF">PMALA_065370</name>
</gene>
<name>A0A1A8X0U4_PLAMA</name>